<organism evidence="1 2">
    <name type="scientific">Bacteroides caccae</name>
    <dbReference type="NCBI Taxonomy" id="47678"/>
    <lineage>
        <taxon>Bacteria</taxon>
        <taxon>Pseudomonadati</taxon>
        <taxon>Bacteroidota</taxon>
        <taxon>Bacteroidia</taxon>
        <taxon>Bacteroidales</taxon>
        <taxon>Bacteroidaceae</taxon>
        <taxon>Bacteroides</taxon>
    </lineage>
</organism>
<proteinExistence type="predicted"/>
<gene>
    <name evidence="1" type="ORF">ERS852558_01672</name>
</gene>
<protein>
    <submittedName>
        <fullName evidence="1">Uncharacterized protein</fullName>
    </submittedName>
</protein>
<reference evidence="1 2" key="1">
    <citation type="submission" date="2015-09" db="EMBL/GenBank/DDBJ databases">
        <authorList>
            <consortium name="Pathogen Informatics"/>
        </authorList>
    </citation>
    <scope>NUCLEOTIDE SEQUENCE [LARGE SCALE GENOMIC DNA]</scope>
    <source>
        <strain evidence="1 2">2789STDY5834946</strain>
    </source>
</reference>
<dbReference type="RefSeq" id="WP_162487398.1">
    <property type="nucleotide sequence ID" value="NZ_CAXSUM010000022.1"/>
</dbReference>
<dbReference type="Proteomes" id="UP000095725">
    <property type="component" value="Unassembled WGS sequence"/>
</dbReference>
<sequence length="48" mass="5910">MLLKALNRTLEEYNIPKEEFWEDPYGFIDKLEDEDLKWLLLMEMEAMD</sequence>
<evidence type="ECO:0000313" key="2">
    <source>
        <dbReference type="Proteomes" id="UP000095725"/>
    </source>
</evidence>
<dbReference type="EMBL" id="CZBL01000005">
    <property type="protein sequence ID" value="CUQ04637.1"/>
    <property type="molecule type" value="Genomic_DNA"/>
</dbReference>
<name>A0A174T973_9BACE</name>
<evidence type="ECO:0000313" key="1">
    <source>
        <dbReference type="EMBL" id="CUQ04637.1"/>
    </source>
</evidence>
<accession>A0A174T973</accession>
<dbReference type="AlphaFoldDB" id="A0A174T973"/>